<proteinExistence type="inferred from homology"/>
<keyword evidence="6 9" id="KW-0648">Protein biosynthesis</keyword>
<dbReference type="GO" id="GO:0032543">
    <property type="term" value="P:mitochondrial translation"/>
    <property type="evidence" value="ECO:0007669"/>
    <property type="project" value="TreeGrafter"/>
</dbReference>
<dbReference type="InterPro" id="IPR002300">
    <property type="entry name" value="aa-tRNA-synth_Ia"/>
</dbReference>
<dbReference type="InterPro" id="IPR009008">
    <property type="entry name" value="Val/Leu/Ile-tRNA-synth_edit"/>
</dbReference>
<dbReference type="SUPFAM" id="SSF47323">
    <property type="entry name" value="Anticodon-binding domain of a subclass of class I aminoacyl-tRNA synthetases"/>
    <property type="match status" value="1"/>
</dbReference>
<keyword evidence="5 9" id="KW-0067">ATP-binding</keyword>
<dbReference type="Pfam" id="PF00133">
    <property type="entry name" value="tRNA-synt_1"/>
    <property type="match status" value="1"/>
</dbReference>
<dbReference type="Pfam" id="PF08264">
    <property type="entry name" value="Anticodon_1"/>
    <property type="match status" value="1"/>
</dbReference>
<dbReference type="CDD" id="cd07960">
    <property type="entry name" value="Anticodon_Ia_Ile_BEm"/>
    <property type="match status" value="1"/>
</dbReference>
<feature type="domain" description="Methionyl/Valyl/Leucyl/Isoleucyl-tRNA synthetase anticodon-binding" evidence="12">
    <location>
        <begin position="809"/>
        <end position="918"/>
    </location>
</feature>
<evidence type="ECO:0000259" key="12">
    <source>
        <dbReference type="Pfam" id="PF08264"/>
    </source>
</evidence>
<dbReference type="Gene3D" id="3.90.740.10">
    <property type="entry name" value="Valyl/Leucyl/Isoleucyl-tRNA synthetase, editing domain"/>
    <property type="match status" value="1"/>
</dbReference>
<dbReference type="GO" id="GO:0004822">
    <property type="term" value="F:isoleucine-tRNA ligase activity"/>
    <property type="evidence" value="ECO:0007669"/>
    <property type="project" value="UniProtKB-EC"/>
</dbReference>
<dbReference type="GO" id="GO:0000049">
    <property type="term" value="F:tRNA binding"/>
    <property type="evidence" value="ECO:0007669"/>
    <property type="project" value="InterPro"/>
</dbReference>
<evidence type="ECO:0000313" key="13">
    <source>
        <dbReference type="EMBL" id="KAK5113665.1"/>
    </source>
</evidence>
<keyword evidence="4 9" id="KW-0547">Nucleotide-binding</keyword>
<evidence type="ECO:0000256" key="3">
    <source>
        <dbReference type="ARBA" id="ARBA00022598"/>
    </source>
</evidence>
<comment type="similarity">
    <text evidence="1 9">Belongs to the class-I aminoacyl-tRNA synthetase family.</text>
</comment>
<feature type="compositionally biased region" description="Basic and acidic residues" evidence="10">
    <location>
        <begin position="146"/>
        <end position="160"/>
    </location>
</feature>
<evidence type="ECO:0000256" key="10">
    <source>
        <dbReference type="SAM" id="MobiDB-lite"/>
    </source>
</evidence>
<dbReference type="InterPro" id="IPR014729">
    <property type="entry name" value="Rossmann-like_a/b/a_fold"/>
</dbReference>
<organism evidence="13 14">
    <name type="scientific">Meristemomyces frigidus</name>
    <dbReference type="NCBI Taxonomy" id="1508187"/>
    <lineage>
        <taxon>Eukaryota</taxon>
        <taxon>Fungi</taxon>
        <taxon>Dikarya</taxon>
        <taxon>Ascomycota</taxon>
        <taxon>Pezizomycotina</taxon>
        <taxon>Dothideomycetes</taxon>
        <taxon>Dothideomycetidae</taxon>
        <taxon>Mycosphaerellales</taxon>
        <taxon>Teratosphaeriaceae</taxon>
        <taxon>Meristemomyces</taxon>
    </lineage>
</organism>
<feature type="region of interest" description="Disordered" evidence="10">
    <location>
        <begin position="712"/>
        <end position="738"/>
    </location>
</feature>
<dbReference type="SUPFAM" id="SSF52374">
    <property type="entry name" value="Nucleotidylyl transferase"/>
    <property type="match status" value="1"/>
</dbReference>
<gene>
    <name evidence="13" type="ORF">LTR62_003292</name>
</gene>
<evidence type="ECO:0000259" key="11">
    <source>
        <dbReference type="Pfam" id="PF00133"/>
    </source>
</evidence>
<dbReference type="GO" id="GO:0002161">
    <property type="term" value="F:aminoacyl-tRNA deacylase activity"/>
    <property type="evidence" value="ECO:0007669"/>
    <property type="project" value="InterPro"/>
</dbReference>
<dbReference type="InterPro" id="IPR033708">
    <property type="entry name" value="Anticodon_Ile_BEm"/>
</dbReference>
<dbReference type="InterPro" id="IPR009080">
    <property type="entry name" value="tRNAsynth_Ia_anticodon-bd"/>
</dbReference>
<dbReference type="SUPFAM" id="SSF50677">
    <property type="entry name" value="ValRS/IleRS/LeuRS editing domain"/>
    <property type="match status" value="1"/>
</dbReference>
<dbReference type="EC" id="6.1.1.5" evidence="2"/>
<dbReference type="InterPro" id="IPR013155">
    <property type="entry name" value="M/V/L/I-tRNA-synth_anticd-bd"/>
</dbReference>
<feature type="region of interest" description="Disordered" evidence="10">
    <location>
        <begin position="141"/>
        <end position="167"/>
    </location>
</feature>
<keyword evidence="3 9" id="KW-0436">Ligase</keyword>
<comment type="caution">
    <text evidence="13">The sequence shown here is derived from an EMBL/GenBank/DDBJ whole genome shotgun (WGS) entry which is preliminary data.</text>
</comment>
<protein>
    <recommendedName>
        <fullName evidence="2">isoleucine--tRNA ligase</fullName>
        <ecNumber evidence="2">6.1.1.5</ecNumber>
    </recommendedName>
    <alternativeName>
        <fullName evidence="8">Isoleucyl-tRNA synthetase</fullName>
    </alternativeName>
</protein>
<accession>A0AAN7TIX1</accession>
<evidence type="ECO:0000313" key="14">
    <source>
        <dbReference type="Proteomes" id="UP001310890"/>
    </source>
</evidence>
<dbReference type="Proteomes" id="UP001310890">
    <property type="component" value="Unassembled WGS sequence"/>
</dbReference>
<evidence type="ECO:0000256" key="9">
    <source>
        <dbReference type="RuleBase" id="RU363035"/>
    </source>
</evidence>
<evidence type="ECO:0000256" key="4">
    <source>
        <dbReference type="ARBA" id="ARBA00022741"/>
    </source>
</evidence>
<dbReference type="InterPro" id="IPR001412">
    <property type="entry name" value="aa-tRNA-synth_I_CS"/>
</dbReference>
<dbReference type="PRINTS" id="PR00984">
    <property type="entry name" value="TRNASYNTHILE"/>
</dbReference>
<dbReference type="InterPro" id="IPR050081">
    <property type="entry name" value="Ile-tRNA_ligase"/>
</dbReference>
<reference evidence="13" key="1">
    <citation type="submission" date="2023-08" db="EMBL/GenBank/DDBJ databases">
        <title>Black Yeasts Isolated from many extreme environments.</title>
        <authorList>
            <person name="Coleine C."/>
            <person name="Stajich J.E."/>
            <person name="Selbmann L."/>
        </authorList>
    </citation>
    <scope>NUCLEOTIDE SEQUENCE</scope>
    <source>
        <strain evidence="13">CCFEE 5401</strain>
    </source>
</reference>
<evidence type="ECO:0000256" key="8">
    <source>
        <dbReference type="ARBA" id="ARBA00032665"/>
    </source>
</evidence>
<dbReference type="PANTHER" id="PTHR42765:SF1">
    <property type="entry name" value="ISOLEUCINE--TRNA LIGASE, MITOCHONDRIAL"/>
    <property type="match status" value="1"/>
</dbReference>
<dbReference type="EMBL" id="JAVRRL010000022">
    <property type="protein sequence ID" value="KAK5113665.1"/>
    <property type="molecule type" value="Genomic_DNA"/>
</dbReference>
<dbReference type="AlphaFoldDB" id="A0AAN7TIX1"/>
<name>A0AAN7TIX1_9PEZI</name>
<dbReference type="PANTHER" id="PTHR42765">
    <property type="entry name" value="SOLEUCYL-TRNA SYNTHETASE"/>
    <property type="match status" value="1"/>
</dbReference>
<feature type="domain" description="Aminoacyl-tRNA synthetase class Ia" evidence="11">
    <location>
        <begin position="66"/>
        <end position="762"/>
    </location>
</feature>
<evidence type="ECO:0000256" key="5">
    <source>
        <dbReference type="ARBA" id="ARBA00022840"/>
    </source>
</evidence>
<evidence type="ECO:0000256" key="1">
    <source>
        <dbReference type="ARBA" id="ARBA00005594"/>
    </source>
</evidence>
<sequence>MADEPRQTSEHELEQMPALRPAPILRLAADHLKQYDWPKTLNLPKSAFPARAAPADLARHRQKCANDLYTWQRTHRPVQDEFVLHDGPPYANGPVHVGHALNKVLKDLILRTELARGRRIHYRPGWDCHGLPIELKALQQAQTQQDETRSHRDVPPKEARAANGAGMSADEIRLRARELATATIEIQRSSFREWGVMGEWDAPYRTMDQDFEIRQLGVFREMVKKGLISRHHRPVYWSPSSGTALAEAELEYDDHHQCTAAFVKMPFVRLPNVLKDRDFMSTGKGSHRFSALIWTTTPWTLPSNQAIALGHDIRYSVIQAQAGQDKEYLLVASDRIEHVTSFLPIGATISAVEGLEDWPGSDLADGHATCLNVFQDQESPLLIAQFVTASSGTGVVHMAPGHGMDDYLVCQQNNVLTALAPVDGQGRYTAEVFPASSTHNKKLTGLDVQTAGVDAVLDVLSNAEKSWIQRKDVTPGNHIFATHAFTHKNPIDWRTKQPVITRATAQWFADTSALKGPAIESLEQVDFLPTSGKNRLISFLAGRSQWCISRQRAWGVPIPALYHAESGEACITDESIAHIIEMFHIRGTDAWFENAEDDPAWVHQSLEPGKWLRGKDTMDVWFDSGTTWTSLEPRSDDKAISDVYVEGTDQHRGWFQSSLLTHVATQDPQAKPKAPYAKLITHGFTLDAEGRKMSKSIGNVISPEEIMGASLLPPLKEKKQRSKHPTSANGKATGDTPKYDAMGPDALRLWVASSDYTRDVTIAIPLLQDVHNTLQKYRVTFKWLLGVLEDYSPSQSVGDNINDKPSFADEAVLHRLREIEAQVFEACSNYAFHRAVKEITNFVNNDLSAFYFEVCKDTLYTGLAADRRRTQAVLEEVLQRLMLVLAPATPHLIEEVWEYMPAALKQNTVHPMQRVWELNQKEGSSQQDADSTDLRSRLGTFRDLSMQVKFAQEEARRAGKMKSGLACSVEIHIPENTHSKPADHIREWAQRGELADLLVVSQAIIVEVGSTPKLNGNVAPAWRFEQVLMDWHQVDQRINVVVLPPTGAKCVRCWKYTAEEEGVSCEHCRNVLKEKGAP</sequence>
<dbReference type="Gene3D" id="3.40.50.620">
    <property type="entry name" value="HUPs"/>
    <property type="match status" value="2"/>
</dbReference>
<dbReference type="Gene3D" id="1.10.730.20">
    <property type="match status" value="1"/>
</dbReference>
<evidence type="ECO:0000256" key="6">
    <source>
        <dbReference type="ARBA" id="ARBA00022917"/>
    </source>
</evidence>
<dbReference type="NCBIfam" id="TIGR00392">
    <property type="entry name" value="ileS"/>
    <property type="match status" value="1"/>
</dbReference>
<evidence type="ECO:0000256" key="7">
    <source>
        <dbReference type="ARBA" id="ARBA00023146"/>
    </source>
</evidence>
<evidence type="ECO:0000256" key="2">
    <source>
        <dbReference type="ARBA" id="ARBA00013165"/>
    </source>
</evidence>
<dbReference type="InterPro" id="IPR002301">
    <property type="entry name" value="Ile-tRNA-ligase"/>
</dbReference>
<dbReference type="PROSITE" id="PS00178">
    <property type="entry name" value="AA_TRNA_LIGASE_I"/>
    <property type="match status" value="1"/>
</dbReference>
<keyword evidence="7 9" id="KW-0030">Aminoacyl-tRNA synthetase</keyword>
<dbReference type="GO" id="GO:0005739">
    <property type="term" value="C:mitochondrion"/>
    <property type="evidence" value="ECO:0007669"/>
    <property type="project" value="TreeGrafter"/>
</dbReference>
<dbReference type="GO" id="GO:0006428">
    <property type="term" value="P:isoleucyl-tRNA aminoacylation"/>
    <property type="evidence" value="ECO:0007669"/>
    <property type="project" value="InterPro"/>
</dbReference>
<dbReference type="Gene3D" id="1.10.10.830">
    <property type="entry name" value="Ile-tRNA synthetase CP2 domain-like"/>
    <property type="match status" value="1"/>
</dbReference>
<dbReference type="GO" id="GO:0005524">
    <property type="term" value="F:ATP binding"/>
    <property type="evidence" value="ECO:0007669"/>
    <property type="project" value="UniProtKB-KW"/>
</dbReference>